<reference evidence="1" key="1">
    <citation type="submission" date="2022-01" db="EMBL/GenBank/DDBJ databases">
        <authorList>
            <person name="King R."/>
        </authorList>
    </citation>
    <scope>NUCLEOTIDE SEQUENCE</scope>
</reference>
<dbReference type="EMBL" id="OU898276">
    <property type="protein sequence ID" value="CAG9827675.1"/>
    <property type="molecule type" value="Genomic_DNA"/>
</dbReference>
<proteinExistence type="predicted"/>
<gene>
    <name evidence="1" type="ORF">DIABBA_LOCUS1658</name>
</gene>
<accession>A0A9N9STJ6</accession>
<evidence type="ECO:0000313" key="1">
    <source>
        <dbReference type="EMBL" id="CAG9827675.1"/>
    </source>
</evidence>
<protein>
    <submittedName>
        <fullName evidence="1">Uncharacterized protein</fullName>
    </submittedName>
</protein>
<sequence>MDIVYLKQRSASSSLGHILRNNKYQYAQLIVKVKIEGKRGLGRKRLSWLRNIRQ</sequence>
<dbReference type="AlphaFoldDB" id="A0A9N9STJ6"/>
<organism evidence="1 2">
    <name type="scientific">Diabrotica balteata</name>
    <name type="common">Banded cucumber beetle</name>
    <dbReference type="NCBI Taxonomy" id="107213"/>
    <lineage>
        <taxon>Eukaryota</taxon>
        <taxon>Metazoa</taxon>
        <taxon>Ecdysozoa</taxon>
        <taxon>Arthropoda</taxon>
        <taxon>Hexapoda</taxon>
        <taxon>Insecta</taxon>
        <taxon>Pterygota</taxon>
        <taxon>Neoptera</taxon>
        <taxon>Endopterygota</taxon>
        <taxon>Coleoptera</taxon>
        <taxon>Polyphaga</taxon>
        <taxon>Cucujiformia</taxon>
        <taxon>Chrysomeloidea</taxon>
        <taxon>Chrysomelidae</taxon>
        <taxon>Galerucinae</taxon>
        <taxon>Diabroticina</taxon>
        <taxon>Diabroticites</taxon>
        <taxon>Diabrotica</taxon>
    </lineage>
</organism>
<dbReference type="OrthoDB" id="6783874at2759"/>
<evidence type="ECO:0000313" key="2">
    <source>
        <dbReference type="Proteomes" id="UP001153709"/>
    </source>
</evidence>
<dbReference type="Proteomes" id="UP001153709">
    <property type="component" value="Chromosome 1"/>
</dbReference>
<keyword evidence="2" id="KW-1185">Reference proteome</keyword>
<name>A0A9N9STJ6_DIABA</name>